<evidence type="ECO:0000256" key="16">
    <source>
        <dbReference type="SAM" id="MobiDB-lite"/>
    </source>
</evidence>
<keyword evidence="4" id="KW-0227">DNA damage</keyword>
<dbReference type="InterPro" id="IPR000212">
    <property type="entry name" value="DNA_helicase_UvrD/REP"/>
</dbReference>
<dbReference type="InterPro" id="IPR027417">
    <property type="entry name" value="P-loop_NTPase"/>
</dbReference>
<evidence type="ECO:0000256" key="14">
    <source>
        <dbReference type="ARBA" id="ARBA00048988"/>
    </source>
</evidence>
<dbReference type="PANTHER" id="PTHR11070">
    <property type="entry name" value="UVRD / RECB / PCRA DNA HELICASE FAMILY MEMBER"/>
    <property type="match status" value="1"/>
</dbReference>
<accession>A0A6P0HLV1</accession>
<dbReference type="Gene3D" id="1.10.486.10">
    <property type="entry name" value="PCRA, domain 4"/>
    <property type="match status" value="1"/>
</dbReference>
<dbReference type="CDD" id="cd17932">
    <property type="entry name" value="DEXQc_UvrD"/>
    <property type="match status" value="1"/>
</dbReference>
<evidence type="ECO:0000256" key="2">
    <source>
        <dbReference type="ARBA" id="ARBA00022722"/>
    </source>
</evidence>
<keyword evidence="11" id="KW-0413">Isomerase</keyword>
<dbReference type="InterPro" id="IPR011604">
    <property type="entry name" value="PDDEXK-like_dom_sf"/>
</dbReference>
<evidence type="ECO:0000256" key="11">
    <source>
        <dbReference type="ARBA" id="ARBA00023235"/>
    </source>
</evidence>
<evidence type="ECO:0000256" key="9">
    <source>
        <dbReference type="ARBA" id="ARBA00023125"/>
    </source>
</evidence>
<keyword evidence="9" id="KW-0238">DNA-binding</keyword>
<comment type="caution">
    <text evidence="19">The sequence shown here is derived from an EMBL/GenBank/DDBJ whole genome shotgun (WGS) entry which is preliminary data.</text>
</comment>
<evidence type="ECO:0000256" key="12">
    <source>
        <dbReference type="ARBA" id="ARBA00034617"/>
    </source>
</evidence>
<keyword evidence="5 15" id="KW-0378">Hydrolase</keyword>
<dbReference type="PROSITE" id="PS51198">
    <property type="entry name" value="UVRD_HELICASE_ATP_BIND"/>
    <property type="match status" value="1"/>
</dbReference>
<evidence type="ECO:0000256" key="1">
    <source>
        <dbReference type="ARBA" id="ARBA00009922"/>
    </source>
</evidence>
<gene>
    <name evidence="19" type="ORF">G3T38_15545</name>
</gene>
<name>A0A6P0HLV1_9ACTN</name>
<keyword evidence="6 15" id="KW-0347">Helicase</keyword>
<keyword evidence="7" id="KW-0269">Exonuclease</keyword>
<evidence type="ECO:0000313" key="20">
    <source>
        <dbReference type="Proteomes" id="UP000468687"/>
    </source>
</evidence>
<reference evidence="19 20" key="1">
    <citation type="journal article" date="2014" name="Int. J. Syst. Evol. Microbiol.">
        <title>Nocardioides zeae sp. nov., isolated from the stem of Zea mays.</title>
        <authorList>
            <person name="Glaeser S.P."/>
            <person name="McInroy J.A."/>
            <person name="Busse H.J."/>
            <person name="Kampfer P."/>
        </authorList>
    </citation>
    <scope>NUCLEOTIDE SEQUENCE [LARGE SCALE GENOMIC DNA]</scope>
    <source>
        <strain evidence="19 20">JCM 30728</strain>
    </source>
</reference>
<comment type="catalytic activity">
    <reaction evidence="14">
        <text>ATP + H2O = ADP + phosphate + H(+)</text>
        <dbReference type="Rhea" id="RHEA:13065"/>
        <dbReference type="ChEBI" id="CHEBI:15377"/>
        <dbReference type="ChEBI" id="CHEBI:15378"/>
        <dbReference type="ChEBI" id="CHEBI:30616"/>
        <dbReference type="ChEBI" id="CHEBI:43474"/>
        <dbReference type="ChEBI" id="CHEBI:456216"/>
        <dbReference type="EC" id="5.6.2.4"/>
    </reaction>
</comment>
<feature type="domain" description="UvrD-like helicase ATP-binding" evidence="17">
    <location>
        <begin position="39"/>
        <end position="334"/>
    </location>
</feature>
<dbReference type="Gene3D" id="3.40.50.300">
    <property type="entry name" value="P-loop containing nucleotide triphosphate hydrolases"/>
    <property type="match status" value="2"/>
</dbReference>
<dbReference type="Pfam" id="PF12705">
    <property type="entry name" value="PDDEXK_1"/>
    <property type="match status" value="1"/>
</dbReference>
<dbReference type="SUPFAM" id="SSF52540">
    <property type="entry name" value="P-loop containing nucleoside triphosphate hydrolases"/>
    <property type="match status" value="1"/>
</dbReference>
<dbReference type="Pfam" id="PF13361">
    <property type="entry name" value="UvrD_C"/>
    <property type="match status" value="1"/>
</dbReference>
<sequence length="1099" mass="117975">MPDVVDVVDVGNATRRARGGAGAEAPRRLVRLEGSVTVPRLDEHQQRVVDHPGGPLLVLAGPGTGKTTTLVEAIVDRVENRGVDPSEVLALTFSRKAAEQLRDRVTARLGRTTGAAICSTVHSFAYGLVRRYSPPELYAAPLRLLSAPEQDVVLAELLHDAPEAVRWPDGLNRAVGTRGFTREVQAVLSRAREKGLEPEDLVALGAAHGLGELTAAGHFLEEYLNVLDAHGAIDYADLVRRAVIEAEVHRDELRARFSCVFVDEYQDTDPGQVDLLRALAGDGRDLVAVGDPHQSIYAFRGADVRGILDFPRAFPQADGSPAPVAVLSTTRRFGPRVLRAASSVASRLSLAGSIDPDARRAFAAPVAATGTPRGQVDVLTFDTERAEAEHVADLLRRAHLEDGVPWSEMAVLARSGRATLPALRRSLAAAGVPVEVAADELPLVREPAVAALLAAVDAVVHLETPPGEPGHVDGASVEQLLMSPLAGLDAVEVRGLARHVRAVEKRRVAEAGGAPRASTDLLREAVLVDGALTDPDVPGAAKAAVLGALLRRARARLDDGGTAEEVLWELWDGTSWPERLRRSALRGGPAARRAHRDLDALCALFDAAAKLEEQRGHSGVAGFVATLSAQEIPGDSLADRGVRGEAVRLLTAHRSKGLEWRVVVVAHVQEEGWPDLRRRASLLGPDRIGRREDGLLPPPGVREALMEERRLFYVACTRAKERLVVTAVRSGDDDGEQPSRFLAETGMPVLHRAGRPGRPLSMAGMVAHLRRTAADPDRPDAVRRAAARRLARLAAAQDEQGRPLARGADPGTWWGTRGLTHAETPVRPADEPLRISASTLGSVLTCPLRWFLEREAGGSQVSSASQGFGLVLHALAEKVARGELPASPERVDELMAHVDEVWPQLSFRTPWSGARERTEARAALLRFLRWHTRPDARALIGVEQALRAEVVLGGERIVVHGFADRLELDDQHRVVVVDLKTGKYPPTAAEVAEHPQLGLYQLAVDTGAADGLVPPERRPLRAGGAELVQLRKETRGSVKVQAQPPQEPDETGVRLVEAQLLHAATVMRSEQFGARPGGHCDTCAFVAVCPARGAGTVLS</sequence>
<dbReference type="InterPro" id="IPR013986">
    <property type="entry name" value="DExx_box_DNA_helicase_dom_sf"/>
</dbReference>
<evidence type="ECO:0000256" key="5">
    <source>
        <dbReference type="ARBA" id="ARBA00022801"/>
    </source>
</evidence>
<evidence type="ECO:0000256" key="8">
    <source>
        <dbReference type="ARBA" id="ARBA00022840"/>
    </source>
</evidence>
<feature type="domain" description="UvrD-like helicase C-terminal" evidence="18">
    <location>
        <begin position="345"/>
        <end position="657"/>
    </location>
</feature>
<dbReference type="GO" id="GO:0000725">
    <property type="term" value="P:recombinational repair"/>
    <property type="evidence" value="ECO:0007669"/>
    <property type="project" value="TreeGrafter"/>
</dbReference>
<evidence type="ECO:0000256" key="13">
    <source>
        <dbReference type="ARBA" id="ARBA00034808"/>
    </source>
</evidence>
<feature type="binding site" evidence="15">
    <location>
        <begin position="60"/>
        <end position="67"/>
    </location>
    <ligand>
        <name>ATP</name>
        <dbReference type="ChEBI" id="CHEBI:30616"/>
    </ligand>
</feature>
<keyword evidence="3 15" id="KW-0547">Nucleotide-binding</keyword>
<dbReference type="Gene3D" id="1.10.10.160">
    <property type="match status" value="1"/>
</dbReference>
<dbReference type="InterPro" id="IPR014016">
    <property type="entry name" value="UvrD-like_ATP-bd"/>
</dbReference>
<evidence type="ECO:0000256" key="3">
    <source>
        <dbReference type="ARBA" id="ARBA00022741"/>
    </source>
</evidence>
<dbReference type="Proteomes" id="UP000468687">
    <property type="component" value="Unassembled WGS sequence"/>
</dbReference>
<dbReference type="PANTHER" id="PTHR11070:SF59">
    <property type="entry name" value="DNA 3'-5' HELICASE"/>
    <property type="match status" value="1"/>
</dbReference>
<dbReference type="GO" id="GO:0005524">
    <property type="term" value="F:ATP binding"/>
    <property type="evidence" value="ECO:0007669"/>
    <property type="project" value="UniProtKB-UniRule"/>
</dbReference>
<dbReference type="AlphaFoldDB" id="A0A6P0HLV1"/>
<keyword evidence="2" id="KW-0540">Nuclease</keyword>
<dbReference type="InterPro" id="IPR038726">
    <property type="entry name" value="PDDEXK_AddAB-type"/>
</dbReference>
<dbReference type="GO" id="GO:0003677">
    <property type="term" value="F:DNA binding"/>
    <property type="evidence" value="ECO:0007669"/>
    <property type="project" value="UniProtKB-KW"/>
</dbReference>
<dbReference type="Pfam" id="PF00580">
    <property type="entry name" value="UvrD-helicase"/>
    <property type="match status" value="1"/>
</dbReference>
<dbReference type="PROSITE" id="PS51217">
    <property type="entry name" value="UVRD_HELICASE_CTER"/>
    <property type="match status" value="1"/>
</dbReference>
<feature type="region of interest" description="Disordered" evidence="16">
    <location>
        <begin position="794"/>
        <end position="827"/>
    </location>
</feature>
<dbReference type="GO" id="GO:0004527">
    <property type="term" value="F:exonuclease activity"/>
    <property type="evidence" value="ECO:0007669"/>
    <property type="project" value="UniProtKB-KW"/>
</dbReference>
<evidence type="ECO:0000259" key="17">
    <source>
        <dbReference type="PROSITE" id="PS51198"/>
    </source>
</evidence>
<evidence type="ECO:0000256" key="6">
    <source>
        <dbReference type="ARBA" id="ARBA00022806"/>
    </source>
</evidence>
<proteinExistence type="inferred from homology"/>
<evidence type="ECO:0000256" key="10">
    <source>
        <dbReference type="ARBA" id="ARBA00023204"/>
    </source>
</evidence>
<comment type="catalytic activity">
    <reaction evidence="12">
        <text>Couples ATP hydrolysis with the unwinding of duplex DNA by translocating in the 3'-5' direction.</text>
        <dbReference type="EC" id="5.6.2.4"/>
    </reaction>
</comment>
<dbReference type="RefSeq" id="WP_163773234.1">
    <property type="nucleotide sequence ID" value="NZ_JAAGXA010000011.1"/>
</dbReference>
<protein>
    <recommendedName>
        <fullName evidence="13">DNA 3'-5' helicase</fullName>
        <ecNumber evidence="13">5.6.2.4</ecNumber>
    </recommendedName>
</protein>
<comment type="similarity">
    <text evidence="1">Belongs to the helicase family. UvrD subfamily.</text>
</comment>
<organism evidence="19 20">
    <name type="scientific">Nocardioides zeae</name>
    <dbReference type="NCBI Taxonomy" id="1457234"/>
    <lineage>
        <taxon>Bacteria</taxon>
        <taxon>Bacillati</taxon>
        <taxon>Actinomycetota</taxon>
        <taxon>Actinomycetes</taxon>
        <taxon>Propionibacteriales</taxon>
        <taxon>Nocardioidaceae</taxon>
        <taxon>Nocardioides</taxon>
    </lineage>
</organism>
<dbReference type="Gene3D" id="3.90.320.10">
    <property type="match status" value="1"/>
</dbReference>
<evidence type="ECO:0000259" key="18">
    <source>
        <dbReference type="PROSITE" id="PS51217"/>
    </source>
</evidence>
<keyword evidence="20" id="KW-1185">Reference proteome</keyword>
<dbReference type="GO" id="GO:0033202">
    <property type="term" value="C:DNA helicase complex"/>
    <property type="evidence" value="ECO:0007669"/>
    <property type="project" value="TreeGrafter"/>
</dbReference>
<dbReference type="EMBL" id="JAAGXA010000011">
    <property type="protein sequence ID" value="NEN79689.1"/>
    <property type="molecule type" value="Genomic_DNA"/>
</dbReference>
<evidence type="ECO:0000313" key="19">
    <source>
        <dbReference type="EMBL" id="NEN79689.1"/>
    </source>
</evidence>
<keyword evidence="10" id="KW-0234">DNA repair</keyword>
<evidence type="ECO:0000256" key="4">
    <source>
        <dbReference type="ARBA" id="ARBA00022763"/>
    </source>
</evidence>
<evidence type="ECO:0000256" key="7">
    <source>
        <dbReference type="ARBA" id="ARBA00022839"/>
    </source>
</evidence>
<dbReference type="InterPro" id="IPR014017">
    <property type="entry name" value="DNA_helicase_UvrD-like_C"/>
</dbReference>
<dbReference type="EC" id="5.6.2.4" evidence="13"/>
<dbReference type="GO" id="GO:0005829">
    <property type="term" value="C:cytosol"/>
    <property type="evidence" value="ECO:0007669"/>
    <property type="project" value="TreeGrafter"/>
</dbReference>
<keyword evidence="8 15" id="KW-0067">ATP-binding</keyword>
<dbReference type="GO" id="GO:0043138">
    <property type="term" value="F:3'-5' DNA helicase activity"/>
    <property type="evidence" value="ECO:0007669"/>
    <property type="project" value="UniProtKB-EC"/>
</dbReference>
<evidence type="ECO:0000256" key="15">
    <source>
        <dbReference type="PROSITE-ProRule" id="PRU00560"/>
    </source>
</evidence>